<organism evidence="1 2">
    <name type="scientific">Merluccius polli</name>
    <name type="common">Benguela hake</name>
    <name type="synonym">Merluccius cadenati</name>
    <dbReference type="NCBI Taxonomy" id="89951"/>
    <lineage>
        <taxon>Eukaryota</taxon>
        <taxon>Metazoa</taxon>
        <taxon>Chordata</taxon>
        <taxon>Craniata</taxon>
        <taxon>Vertebrata</taxon>
        <taxon>Euteleostomi</taxon>
        <taxon>Actinopterygii</taxon>
        <taxon>Neopterygii</taxon>
        <taxon>Teleostei</taxon>
        <taxon>Neoteleostei</taxon>
        <taxon>Acanthomorphata</taxon>
        <taxon>Zeiogadaria</taxon>
        <taxon>Gadariae</taxon>
        <taxon>Gadiformes</taxon>
        <taxon>Gadoidei</taxon>
        <taxon>Merlucciidae</taxon>
        <taxon>Merluccius</taxon>
    </lineage>
</organism>
<reference evidence="1" key="1">
    <citation type="journal article" date="2023" name="Front. Mar. Sci.">
        <title>A new Merluccius polli reference genome to investigate the effects of global change in West African waters.</title>
        <authorList>
            <person name="Mateo J.L."/>
            <person name="Blanco-Fernandez C."/>
            <person name="Garcia-Vazquez E."/>
            <person name="Machado-Schiaffino G."/>
        </authorList>
    </citation>
    <scope>NUCLEOTIDE SEQUENCE</scope>
    <source>
        <strain evidence="1">C29</strain>
        <tissue evidence="1">Fin</tissue>
    </source>
</reference>
<keyword evidence="2" id="KW-1185">Reference proteome</keyword>
<gene>
    <name evidence="1" type="ORF">N1851_017149</name>
</gene>
<proteinExistence type="predicted"/>
<accession>A0AA47MPY2</accession>
<dbReference type="EMBL" id="JAOPHQ010003132">
    <property type="protein sequence ID" value="KAK0144488.1"/>
    <property type="molecule type" value="Genomic_DNA"/>
</dbReference>
<name>A0AA47MPY2_MERPO</name>
<dbReference type="InterPro" id="IPR021109">
    <property type="entry name" value="Peptidase_aspartic_dom_sf"/>
</dbReference>
<evidence type="ECO:0000313" key="2">
    <source>
        <dbReference type="Proteomes" id="UP001174136"/>
    </source>
</evidence>
<dbReference type="AlphaFoldDB" id="A0AA47MPY2"/>
<dbReference type="SUPFAM" id="SSF50630">
    <property type="entry name" value="Acid proteases"/>
    <property type="match status" value="1"/>
</dbReference>
<evidence type="ECO:0000313" key="1">
    <source>
        <dbReference type="EMBL" id="KAK0144488.1"/>
    </source>
</evidence>
<sequence length="268" mass="29044">MGGVEVPCLLDTGSMVTTLSESFFKQHFEPWGSEKLHECGWLQLSAANGLAIPYLGYLELDFVVLGELIRNKGVLIVRDLSTPSSSTRLPGLLGMNIIQECYQELFNQHGMFKQYQHGSVCYSFVNMQKVMCPGTWERQARVGGESVVCIPAASLRFVAVTCSLAIDTNSMVLFEPLLEQNLLPAGLLASVSLVPIVNGVAHVPIVNVGGQEARVQPHAAIGTLCPVQVEALPDGIMTGLIEGNALKAHYFPVPNRILVTPLDPGFRL</sequence>
<protein>
    <submittedName>
        <fullName evidence="1">Uncharacterized protein</fullName>
    </submittedName>
</protein>
<dbReference type="Proteomes" id="UP001174136">
    <property type="component" value="Unassembled WGS sequence"/>
</dbReference>
<comment type="caution">
    <text evidence="1">The sequence shown here is derived from an EMBL/GenBank/DDBJ whole genome shotgun (WGS) entry which is preliminary data.</text>
</comment>